<dbReference type="RefSeq" id="WP_013538155.1">
    <property type="nucleotide sequence ID" value="NC_014926.1"/>
</dbReference>
<dbReference type="PROSITE" id="PS51257">
    <property type="entry name" value="PROKAR_LIPOPROTEIN"/>
    <property type="match status" value="1"/>
</dbReference>
<evidence type="ECO:0000313" key="1">
    <source>
        <dbReference type="EMBL" id="ADU97369.1"/>
    </source>
</evidence>
<sequence>MAKGRVVLVVLALLALVTGCFGEPRVGVIGEEHTLLLPFEASKFLGYFQKNGLEVSLDWANGTELISLLNFSKYKAAVVDGTTARKIEEFSKEWVKLCKVAVKTKGGKPIKGKQFFLLIRKELLREPEETVVLVKGWNSGVDALKDPAVVYALTGEEAVRGYRFYSCTP</sequence>
<name>E8T440_THEA1</name>
<dbReference type="STRING" id="648996.Theam_1406"/>
<accession>E8T440</accession>
<keyword evidence="2" id="KW-1185">Reference proteome</keyword>
<gene>
    <name evidence="1" type="ordered locus">Theam_1406</name>
</gene>
<dbReference type="EMBL" id="CP002444">
    <property type="protein sequence ID" value="ADU97369.1"/>
    <property type="molecule type" value="Genomic_DNA"/>
</dbReference>
<dbReference type="HOGENOM" id="CLU_1577743_0_0_0"/>
<dbReference type="KEGG" id="tam:Theam_1406"/>
<proteinExistence type="predicted"/>
<protein>
    <submittedName>
        <fullName evidence="1">Uncharacterized protein</fullName>
    </submittedName>
</protein>
<dbReference type="eggNOG" id="ENOG5034BQ3">
    <property type="taxonomic scope" value="Bacteria"/>
</dbReference>
<dbReference type="Proteomes" id="UP000006362">
    <property type="component" value="Chromosome"/>
</dbReference>
<dbReference type="AlphaFoldDB" id="E8T440"/>
<organism evidence="1 2">
    <name type="scientific">Thermovibrio ammonificans (strain DSM 15698 / JCM 12110 / HB-1)</name>
    <dbReference type="NCBI Taxonomy" id="648996"/>
    <lineage>
        <taxon>Bacteria</taxon>
        <taxon>Pseudomonadati</taxon>
        <taxon>Aquificota</taxon>
        <taxon>Aquificia</taxon>
        <taxon>Desulfurobacteriales</taxon>
        <taxon>Desulfurobacteriaceae</taxon>
        <taxon>Thermovibrio</taxon>
    </lineage>
</organism>
<reference evidence="1" key="1">
    <citation type="submission" date="2011-01" db="EMBL/GenBank/DDBJ databases">
        <title>Complete sequence of chromosome of Thermovibrio ammonificans HB-1.</title>
        <authorList>
            <consortium name="US DOE Joint Genome Institute"/>
            <person name="Lucas S."/>
            <person name="Copeland A."/>
            <person name="Lapidus A."/>
            <person name="Cheng J.-F."/>
            <person name="Goodwin L."/>
            <person name="Pitluck S."/>
            <person name="Davenport K."/>
            <person name="Detter J.C."/>
            <person name="Han C."/>
            <person name="Tapia R."/>
            <person name="Land M."/>
            <person name="Hauser L."/>
            <person name="Kyrpides N."/>
            <person name="Ivanova N."/>
            <person name="Ovchinnikova G."/>
            <person name="Vetriani C."/>
            <person name="Woyke T."/>
        </authorList>
    </citation>
    <scope>NUCLEOTIDE SEQUENCE [LARGE SCALE GENOMIC DNA]</scope>
    <source>
        <strain evidence="1">HB-1</strain>
    </source>
</reference>
<evidence type="ECO:0000313" key="2">
    <source>
        <dbReference type="Proteomes" id="UP000006362"/>
    </source>
</evidence>
<dbReference type="OrthoDB" id="15488at2"/>